<gene>
    <name evidence="1" type="ORF">CJ305_01270</name>
</gene>
<dbReference type="Proteomes" id="UP000229433">
    <property type="component" value="Unassembled WGS sequence"/>
</dbReference>
<dbReference type="OrthoDB" id="1351443at2"/>
<sequence length="269" mass="32203">MEKIYFWKYLINDKYEISTAETRVEIHSVINSEDFKKLGIFHLTKFFINSYDIFQIPEDIDSKIEELLQNFSIGELKRELLIYGCSLQSQFAENYNILKDDLLEDFDLEYKEFKKLLAVLRSYLFADNLKNLPTITFKTFSEGNVNIKNFFVIKDIYEAICEGFDLKKENFEERSRNLLEMTNRIKVEKYSEKVKVDFIRCLYDFLTSLGFENVNALKFIGVFFKLFQIQLNNNEDELEIYDNLEDNLKSIDLKNLTHYIKRPPNFSYY</sequence>
<organism evidence="1 2">
    <name type="scientific">Leeuwenhoekiella nanhaiensis</name>
    <dbReference type="NCBI Taxonomy" id="1655491"/>
    <lineage>
        <taxon>Bacteria</taxon>
        <taxon>Pseudomonadati</taxon>
        <taxon>Bacteroidota</taxon>
        <taxon>Flavobacteriia</taxon>
        <taxon>Flavobacteriales</taxon>
        <taxon>Flavobacteriaceae</taxon>
        <taxon>Leeuwenhoekiella</taxon>
    </lineage>
</organism>
<proteinExistence type="predicted"/>
<evidence type="ECO:0000313" key="1">
    <source>
        <dbReference type="EMBL" id="PHQ30886.1"/>
    </source>
</evidence>
<name>A0A2G1VVT0_9FLAO</name>
<reference evidence="1 2" key="1">
    <citation type="submission" date="2017-08" db="EMBL/GenBank/DDBJ databases">
        <title>The whole genome shortgun sequences of strain Leeuwenhoekiella nanhaiensis G18 from the South China Sea.</title>
        <authorList>
            <person name="Liu Q."/>
        </authorList>
    </citation>
    <scope>NUCLEOTIDE SEQUENCE [LARGE SCALE GENOMIC DNA]</scope>
    <source>
        <strain evidence="1 2">G18</strain>
    </source>
</reference>
<dbReference type="AlphaFoldDB" id="A0A2G1VVT0"/>
<keyword evidence="2" id="KW-1185">Reference proteome</keyword>
<accession>A0A2G1VVT0</accession>
<dbReference type="EMBL" id="NQXA01000001">
    <property type="protein sequence ID" value="PHQ30886.1"/>
    <property type="molecule type" value="Genomic_DNA"/>
</dbReference>
<comment type="caution">
    <text evidence="1">The sequence shown here is derived from an EMBL/GenBank/DDBJ whole genome shotgun (WGS) entry which is preliminary data.</text>
</comment>
<protein>
    <submittedName>
        <fullName evidence="1">Uncharacterized protein</fullName>
    </submittedName>
</protein>
<dbReference type="RefSeq" id="WP_099644425.1">
    <property type="nucleotide sequence ID" value="NZ_KZ319287.1"/>
</dbReference>
<evidence type="ECO:0000313" key="2">
    <source>
        <dbReference type="Proteomes" id="UP000229433"/>
    </source>
</evidence>